<comment type="caution">
    <text evidence="3">The sequence shown here is derived from an EMBL/GenBank/DDBJ whole genome shotgun (WGS) entry which is preliminary data.</text>
</comment>
<evidence type="ECO:0000313" key="3">
    <source>
        <dbReference type="EMBL" id="KAK8759402.1"/>
    </source>
</evidence>
<feature type="region of interest" description="Disordered" evidence="1">
    <location>
        <begin position="62"/>
        <end position="87"/>
    </location>
</feature>
<feature type="compositionally biased region" description="Polar residues" evidence="1">
    <location>
        <begin position="166"/>
        <end position="177"/>
    </location>
</feature>
<dbReference type="Proteomes" id="UP001321473">
    <property type="component" value="Unassembled WGS sequence"/>
</dbReference>
<gene>
    <name evidence="3" type="ORF">V5799_002967</name>
</gene>
<evidence type="ECO:0000256" key="1">
    <source>
        <dbReference type="SAM" id="MobiDB-lite"/>
    </source>
</evidence>
<name>A0AAQ4DAB2_AMBAM</name>
<proteinExistence type="predicted"/>
<feature type="transmembrane region" description="Helical" evidence="2">
    <location>
        <begin position="93"/>
        <end position="117"/>
    </location>
</feature>
<protein>
    <submittedName>
        <fullName evidence="3">Uncharacterized protein</fullName>
    </submittedName>
</protein>
<sequence>MLSALNLHHYNKTPLYSCSLFAGSPLRQLFTSKILQLQENGTLLALRQRWWSAVPVTGDGADRRCSPGAEAGSSSAGGTAAGSSSSSKDALGIRGLLIVLGVGCLISVVVVVAECLWRFHCSTKRRNQGPRWRKTRRKIPASASLQDSNLIILDPPKEFQDDQDNFPMTSYKSEPLT</sequence>
<keyword evidence="4" id="KW-1185">Reference proteome</keyword>
<accession>A0AAQ4DAB2</accession>
<feature type="region of interest" description="Disordered" evidence="1">
    <location>
        <begin position="156"/>
        <end position="177"/>
    </location>
</feature>
<evidence type="ECO:0000313" key="4">
    <source>
        <dbReference type="Proteomes" id="UP001321473"/>
    </source>
</evidence>
<dbReference type="EMBL" id="JARKHS020033087">
    <property type="protein sequence ID" value="KAK8759402.1"/>
    <property type="molecule type" value="Genomic_DNA"/>
</dbReference>
<keyword evidence="2" id="KW-1133">Transmembrane helix</keyword>
<keyword evidence="2" id="KW-0472">Membrane</keyword>
<organism evidence="3 4">
    <name type="scientific">Amblyomma americanum</name>
    <name type="common">Lone star tick</name>
    <dbReference type="NCBI Taxonomy" id="6943"/>
    <lineage>
        <taxon>Eukaryota</taxon>
        <taxon>Metazoa</taxon>
        <taxon>Ecdysozoa</taxon>
        <taxon>Arthropoda</taxon>
        <taxon>Chelicerata</taxon>
        <taxon>Arachnida</taxon>
        <taxon>Acari</taxon>
        <taxon>Parasitiformes</taxon>
        <taxon>Ixodida</taxon>
        <taxon>Ixodoidea</taxon>
        <taxon>Ixodidae</taxon>
        <taxon>Amblyomminae</taxon>
        <taxon>Amblyomma</taxon>
    </lineage>
</organism>
<feature type="compositionally biased region" description="Low complexity" evidence="1">
    <location>
        <begin position="66"/>
        <end position="87"/>
    </location>
</feature>
<reference evidence="3 4" key="1">
    <citation type="journal article" date="2023" name="Arcadia Sci">
        <title>De novo assembly of a long-read Amblyomma americanum tick genome.</title>
        <authorList>
            <person name="Chou S."/>
            <person name="Poskanzer K.E."/>
            <person name="Rollins M."/>
            <person name="Thuy-Boun P.S."/>
        </authorList>
    </citation>
    <scope>NUCLEOTIDE SEQUENCE [LARGE SCALE GENOMIC DNA]</scope>
    <source>
        <strain evidence="3">F_SG_1</strain>
        <tissue evidence="3">Salivary glands</tissue>
    </source>
</reference>
<keyword evidence="2" id="KW-0812">Transmembrane</keyword>
<dbReference type="AlphaFoldDB" id="A0AAQ4DAB2"/>
<dbReference type="Gene3D" id="3.40.190.10">
    <property type="entry name" value="Periplasmic binding protein-like II"/>
    <property type="match status" value="1"/>
</dbReference>
<evidence type="ECO:0000256" key="2">
    <source>
        <dbReference type="SAM" id="Phobius"/>
    </source>
</evidence>